<protein>
    <submittedName>
        <fullName evidence="1">Uncharacterized protein</fullName>
    </submittedName>
</protein>
<dbReference type="InterPro" id="IPR027417">
    <property type="entry name" value="P-loop_NTPase"/>
</dbReference>
<comment type="caution">
    <text evidence="1">The sequence shown here is derived from an EMBL/GenBank/DDBJ whole genome shotgun (WGS) entry which is preliminary data.</text>
</comment>
<organism evidence="1 2">
    <name type="scientific">Stenotrophomonas nitritireducens</name>
    <dbReference type="NCBI Taxonomy" id="83617"/>
    <lineage>
        <taxon>Bacteria</taxon>
        <taxon>Pseudomonadati</taxon>
        <taxon>Pseudomonadota</taxon>
        <taxon>Gammaproteobacteria</taxon>
        <taxon>Lysobacterales</taxon>
        <taxon>Lysobacteraceae</taxon>
        <taxon>Stenotrophomonas</taxon>
    </lineage>
</organism>
<proteinExistence type="predicted"/>
<sequence>MYSLPTGDTRIRAMPVKRFMEDDAPLFLISQKAGHVDLNLNTVDTAIHFDHW</sequence>
<name>A0A9D8Q1J3_9GAMM</name>
<reference evidence="1" key="1">
    <citation type="submission" date="2021-02" db="EMBL/GenBank/DDBJ databases">
        <title>Thiocyanate and organic carbon inputs drive convergent selection for specific autotrophic Afipia and Thiobacillus strains within complex microbiomes.</title>
        <authorList>
            <person name="Huddy R.J."/>
            <person name="Sachdeva R."/>
            <person name="Kadzinga F."/>
            <person name="Kantor R.S."/>
            <person name="Harrison S.T.L."/>
            <person name="Banfield J.F."/>
        </authorList>
    </citation>
    <scope>NUCLEOTIDE SEQUENCE</scope>
    <source>
        <strain evidence="1">SCN18_10_11_15_R1_P_69_7</strain>
    </source>
</reference>
<dbReference type="EMBL" id="JAFKMG010000941">
    <property type="protein sequence ID" value="MBN8799736.1"/>
    <property type="molecule type" value="Genomic_DNA"/>
</dbReference>
<dbReference type="RefSeq" id="WP_273084300.1">
    <property type="nucleotide sequence ID" value="NZ_JAFKME010000011.1"/>
</dbReference>
<dbReference type="Gene3D" id="3.40.50.300">
    <property type="entry name" value="P-loop containing nucleotide triphosphate hydrolases"/>
    <property type="match status" value="1"/>
</dbReference>
<dbReference type="AlphaFoldDB" id="A0A9D8Q1J3"/>
<gene>
    <name evidence="1" type="ORF">J0H45_10355</name>
</gene>
<dbReference type="Proteomes" id="UP000664815">
    <property type="component" value="Unassembled WGS sequence"/>
</dbReference>
<evidence type="ECO:0000313" key="1">
    <source>
        <dbReference type="EMBL" id="MBN8799736.1"/>
    </source>
</evidence>
<evidence type="ECO:0000313" key="2">
    <source>
        <dbReference type="Proteomes" id="UP000664815"/>
    </source>
</evidence>
<accession>A0A9D8Q1J3</accession>